<dbReference type="RefSeq" id="WP_035148451.1">
    <property type="nucleotide sequence ID" value="NZ_JAAZWO010000002.1"/>
</dbReference>
<sequence>MIEETLKREFCYLRDKIIEKRYQHLDEMQRKAVFNNSNNCVIIACPGSGKTTVIINRLDYLCTFGPVYNTDYVPNSLKLEDLKYMREYLNNDIEEKTCVIPNRVIYLINKEKIKPENIVILSFTKTASQNMKDRYINNIKNKSLPFFGTFHSLCYSILNKNFKKINMINDNEKYDLVEEFLKDYTNNLNQEKIKEVINDISLFKSNNIEINRFVSKLDKKVFYNCYLEYESYKENYNLLDFDDLQLKCKELLQKNKKVLHEYRDRFKYILVDEFQDCDNMQIEILKLLNKNNSIFAVGDEDQCIYGFRGSKPECMVNFHNYFLNGNKVFLFNNYRSGKHIVNISEKLIRNNCCRNNKKMKAYNKFSGEVNLKFTKDEKEQVNKICDEIKYLVHSKNYSYEDFSIIYRRNIESVILIDKFLKNNIPFKLLQKQFTLYEHFIFKDIIAYLKLSLNRKDKDSLIRIINRPFRYISRTIINKLYDSTIKDNCFDLLYNEDISSMNIKAIKQLEKSLNRLLKLPFEKIIDYILNSIGYINYIEYYNKKLNMDEDELFYIVNEIEESIKDFTSIRDFIEYVELTNNKSIFQQEGVTLSTIHGVKGMEFKNVFIINCNDGNIPYIKDENFNLEEERRLFYVGITRAIEKIYFFIPKSNRKTYLIPSRFIKECGLTYKINYEDYKKGDEVVHFYFGKGIIDNIKKDKISVVFHNNIIRNFCIDKIQFNNLFNNK</sequence>
<keyword evidence="6" id="KW-0238">DNA-binding</keyword>
<dbReference type="Gene3D" id="3.40.50.300">
    <property type="entry name" value="P-loop containing nucleotide triphosphate hydrolases"/>
    <property type="match status" value="3"/>
</dbReference>
<evidence type="ECO:0000313" key="14">
    <source>
        <dbReference type="EMBL" id="MBC2396513.1"/>
    </source>
</evidence>
<feature type="domain" description="UvrD-like helicase C-terminal" evidence="13">
    <location>
        <begin position="338"/>
        <end position="599"/>
    </location>
</feature>
<dbReference type="CDD" id="cd17932">
    <property type="entry name" value="DEXQc_UvrD"/>
    <property type="match status" value="1"/>
</dbReference>
<dbReference type="Pfam" id="PF13361">
    <property type="entry name" value="UvrD_C"/>
    <property type="match status" value="1"/>
</dbReference>
<comment type="similarity">
    <text evidence="1">Belongs to the helicase family. UvrD subfamily.</text>
</comment>
<evidence type="ECO:0000256" key="9">
    <source>
        <dbReference type="ARBA" id="ARBA00034808"/>
    </source>
</evidence>
<proteinExistence type="inferred from homology"/>
<comment type="catalytic activity">
    <reaction evidence="8">
        <text>Couples ATP hydrolysis with the unwinding of duplex DNA by translocating in the 3'-5' direction.</text>
        <dbReference type="EC" id="5.6.2.4"/>
    </reaction>
</comment>
<dbReference type="GO" id="GO:0043138">
    <property type="term" value="F:3'-5' DNA helicase activity"/>
    <property type="evidence" value="ECO:0007669"/>
    <property type="project" value="UniProtKB-EC"/>
</dbReference>
<dbReference type="InterPro" id="IPR027417">
    <property type="entry name" value="P-loop_NTPase"/>
</dbReference>
<dbReference type="SUPFAM" id="SSF52540">
    <property type="entry name" value="P-loop containing nucleoside triphosphate hydrolases"/>
    <property type="match status" value="2"/>
</dbReference>
<keyword evidence="2 11" id="KW-0547">Nucleotide-binding</keyword>
<dbReference type="GO" id="GO:0016787">
    <property type="term" value="F:hydrolase activity"/>
    <property type="evidence" value="ECO:0007669"/>
    <property type="project" value="UniProtKB-UniRule"/>
</dbReference>
<dbReference type="PROSITE" id="PS51217">
    <property type="entry name" value="UVRD_HELICASE_CTER"/>
    <property type="match status" value="1"/>
</dbReference>
<dbReference type="Pfam" id="PF00580">
    <property type="entry name" value="UvrD-helicase"/>
    <property type="match status" value="2"/>
</dbReference>
<dbReference type="EMBL" id="JAAZWO010000002">
    <property type="protein sequence ID" value="MBC2396513.1"/>
    <property type="molecule type" value="Genomic_DNA"/>
</dbReference>
<evidence type="ECO:0000256" key="1">
    <source>
        <dbReference type="ARBA" id="ARBA00009922"/>
    </source>
</evidence>
<evidence type="ECO:0000256" key="2">
    <source>
        <dbReference type="ARBA" id="ARBA00022741"/>
    </source>
</evidence>
<dbReference type="InterPro" id="IPR013986">
    <property type="entry name" value="DExx_box_DNA_helicase_dom_sf"/>
</dbReference>
<evidence type="ECO:0000256" key="5">
    <source>
        <dbReference type="ARBA" id="ARBA00022840"/>
    </source>
</evidence>
<dbReference type="GO" id="GO:0000725">
    <property type="term" value="P:recombinational repair"/>
    <property type="evidence" value="ECO:0007669"/>
    <property type="project" value="TreeGrafter"/>
</dbReference>
<evidence type="ECO:0000256" key="10">
    <source>
        <dbReference type="ARBA" id="ARBA00048988"/>
    </source>
</evidence>
<gene>
    <name evidence="14" type="ORF">HGG79_01790</name>
</gene>
<keyword evidence="7" id="KW-0413">Isomerase</keyword>
<keyword evidence="4 11" id="KW-0347">Helicase</keyword>
<dbReference type="Gene3D" id="1.10.10.160">
    <property type="match status" value="1"/>
</dbReference>
<dbReference type="PROSITE" id="PS51198">
    <property type="entry name" value="UVRD_HELICASE_ATP_BIND"/>
    <property type="match status" value="1"/>
</dbReference>
<feature type="domain" description="UvrD-like helicase ATP-binding" evidence="12">
    <location>
        <begin position="23"/>
        <end position="337"/>
    </location>
</feature>
<reference evidence="14 15" key="1">
    <citation type="submission" date="2020-04" db="EMBL/GenBank/DDBJ databases">
        <title>Genomic insights into acetone-butanol-ethanol (ABE) fermentation by sequencing solventogenic clostridia strains.</title>
        <authorList>
            <person name="Brown S."/>
        </authorList>
    </citation>
    <scope>NUCLEOTIDE SEQUENCE [LARGE SCALE GENOMIC DNA]</scope>
    <source>
        <strain evidence="14 15">DJ011</strain>
    </source>
</reference>
<accession>A0A923E9Y5</accession>
<evidence type="ECO:0000256" key="6">
    <source>
        <dbReference type="ARBA" id="ARBA00023125"/>
    </source>
</evidence>
<dbReference type="PANTHER" id="PTHR11070">
    <property type="entry name" value="UVRD / RECB / PCRA DNA HELICASE FAMILY MEMBER"/>
    <property type="match status" value="1"/>
</dbReference>
<dbReference type="InterPro" id="IPR014016">
    <property type="entry name" value="UvrD-like_ATP-bd"/>
</dbReference>
<dbReference type="InterPro" id="IPR000212">
    <property type="entry name" value="DNA_helicase_UvrD/REP"/>
</dbReference>
<evidence type="ECO:0000256" key="3">
    <source>
        <dbReference type="ARBA" id="ARBA00022801"/>
    </source>
</evidence>
<evidence type="ECO:0000259" key="13">
    <source>
        <dbReference type="PROSITE" id="PS51217"/>
    </source>
</evidence>
<dbReference type="GO" id="GO:0005829">
    <property type="term" value="C:cytosol"/>
    <property type="evidence" value="ECO:0007669"/>
    <property type="project" value="TreeGrafter"/>
</dbReference>
<evidence type="ECO:0000313" key="15">
    <source>
        <dbReference type="Proteomes" id="UP000563151"/>
    </source>
</evidence>
<comment type="catalytic activity">
    <reaction evidence="10">
        <text>ATP + H2O = ADP + phosphate + H(+)</text>
        <dbReference type="Rhea" id="RHEA:13065"/>
        <dbReference type="ChEBI" id="CHEBI:15377"/>
        <dbReference type="ChEBI" id="CHEBI:15378"/>
        <dbReference type="ChEBI" id="CHEBI:30616"/>
        <dbReference type="ChEBI" id="CHEBI:43474"/>
        <dbReference type="ChEBI" id="CHEBI:456216"/>
        <dbReference type="EC" id="5.6.2.4"/>
    </reaction>
</comment>
<dbReference type="PANTHER" id="PTHR11070:SF2">
    <property type="entry name" value="ATP-DEPENDENT DNA HELICASE SRS2"/>
    <property type="match status" value="1"/>
</dbReference>
<keyword evidence="5 11" id="KW-0067">ATP-binding</keyword>
<dbReference type="GO" id="GO:0005524">
    <property type="term" value="F:ATP binding"/>
    <property type="evidence" value="ECO:0007669"/>
    <property type="project" value="UniProtKB-UniRule"/>
</dbReference>
<dbReference type="Gene3D" id="1.10.486.10">
    <property type="entry name" value="PCRA, domain 4"/>
    <property type="match status" value="1"/>
</dbReference>
<dbReference type="GO" id="GO:0003677">
    <property type="term" value="F:DNA binding"/>
    <property type="evidence" value="ECO:0007669"/>
    <property type="project" value="UniProtKB-KW"/>
</dbReference>
<dbReference type="EC" id="5.6.2.4" evidence="9"/>
<evidence type="ECO:0000256" key="8">
    <source>
        <dbReference type="ARBA" id="ARBA00034617"/>
    </source>
</evidence>
<organism evidence="14 15">
    <name type="scientific">Clostridium tetanomorphum</name>
    <dbReference type="NCBI Taxonomy" id="1553"/>
    <lineage>
        <taxon>Bacteria</taxon>
        <taxon>Bacillati</taxon>
        <taxon>Bacillota</taxon>
        <taxon>Clostridia</taxon>
        <taxon>Eubacteriales</taxon>
        <taxon>Clostridiaceae</taxon>
        <taxon>Clostridium</taxon>
    </lineage>
</organism>
<evidence type="ECO:0000259" key="12">
    <source>
        <dbReference type="PROSITE" id="PS51198"/>
    </source>
</evidence>
<dbReference type="Proteomes" id="UP000563151">
    <property type="component" value="Unassembled WGS sequence"/>
</dbReference>
<evidence type="ECO:0000256" key="4">
    <source>
        <dbReference type="ARBA" id="ARBA00022806"/>
    </source>
</evidence>
<protein>
    <recommendedName>
        <fullName evidence="9">DNA 3'-5' helicase</fullName>
        <ecNumber evidence="9">5.6.2.4</ecNumber>
    </recommendedName>
</protein>
<dbReference type="InterPro" id="IPR014017">
    <property type="entry name" value="DNA_helicase_UvrD-like_C"/>
</dbReference>
<evidence type="ECO:0000256" key="11">
    <source>
        <dbReference type="PROSITE-ProRule" id="PRU00560"/>
    </source>
</evidence>
<feature type="binding site" evidence="11">
    <location>
        <begin position="44"/>
        <end position="51"/>
    </location>
    <ligand>
        <name>ATP</name>
        <dbReference type="ChEBI" id="CHEBI:30616"/>
    </ligand>
</feature>
<comment type="caution">
    <text evidence="14">The sequence shown here is derived from an EMBL/GenBank/DDBJ whole genome shotgun (WGS) entry which is preliminary data.</text>
</comment>
<evidence type="ECO:0000256" key="7">
    <source>
        <dbReference type="ARBA" id="ARBA00023235"/>
    </source>
</evidence>
<keyword evidence="15" id="KW-1185">Reference proteome</keyword>
<name>A0A923E9Y5_CLOTT</name>
<keyword evidence="3 11" id="KW-0378">Hydrolase</keyword>
<dbReference type="AlphaFoldDB" id="A0A923E9Y5"/>
<dbReference type="GO" id="GO:0033202">
    <property type="term" value="C:DNA helicase complex"/>
    <property type="evidence" value="ECO:0007669"/>
    <property type="project" value="TreeGrafter"/>
</dbReference>